<dbReference type="GO" id="GO:0003700">
    <property type="term" value="F:DNA-binding transcription factor activity"/>
    <property type="evidence" value="ECO:0007669"/>
    <property type="project" value="TreeGrafter"/>
</dbReference>
<accession>A0A0R1RGZ8</accession>
<dbReference type="InterPro" id="IPR036388">
    <property type="entry name" value="WH-like_DNA-bd_sf"/>
</dbReference>
<reference evidence="1 2" key="1">
    <citation type="journal article" date="2015" name="Genome Announc.">
        <title>Expanding the biotechnology potential of lactobacilli through comparative genomics of 213 strains and associated genera.</title>
        <authorList>
            <person name="Sun Z."/>
            <person name="Harris H.M."/>
            <person name="McCann A."/>
            <person name="Guo C."/>
            <person name="Argimon S."/>
            <person name="Zhang W."/>
            <person name="Yang X."/>
            <person name="Jeffery I.B."/>
            <person name="Cooney J.C."/>
            <person name="Kagawa T.F."/>
            <person name="Liu W."/>
            <person name="Song Y."/>
            <person name="Salvetti E."/>
            <person name="Wrobel A."/>
            <person name="Rasinkangas P."/>
            <person name="Parkhill J."/>
            <person name="Rea M.C."/>
            <person name="O'Sullivan O."/>
            <person name="Ritari J."/>
            <person name="Douillard F.P."/>
            <person name="Paul Ross R."/>
            <person name="Yang R."/>
            <person name="Briner A.E."/>
            <person name="Felis G.E."/>
            <person name="de Vos W.M."/>
            <person name="Barrangou R."/>
            <person name="Klaenhammer T.R."/>
            <person name="Caufield P.W."/>
            <person name="Cui Y."/>
            <person name="Zhang H."/>
            <person name="O'Toole P.W."/>
        </authorList>
    </citation>
    <scope>NUCLEOTIDE SEQUENCE [LARGE SCALE GENOMIC DNA]</scope>
    <source>
        <strain evidence="1 2">DSM 15814</strain>
    </source>
</reference>
<dbReference type="STRING" id="1114972.FD35_GL001029"/>
<comment type="caution">
    <text evidence="1">The sequence shown here is derived from an EMBL/GenBank/DDBJ whole genome shotgun (WGS) entry which is preliminary data.</text>
</comment>
<dbReference type="RefSeq" id="WP_017260403.1">
    <property type="nucleotide sequence ID" value="NZ_AUAW01000021.1"/>
</dbReference>
<dbReference type="SUPFAM" id="SSF46785">
    <property type="entry name" value="Winged helix' DNA-binding domain"/>
    <property type="match status" value="1"/>
</dbReference>
<sequence>MKYSYRLSDGVHILAYISIAPTASLSSTSIAASIEANPSVVRKLMVELKKAGLLTTKNGSAEPRLARSADDITLLDVYRAVEASQSILHVDPRTNMQCPVGANIQETLNGVYDRVQQAAEQEMQAITLTEIIDGIQERRRQSL</sequence>
<evidence type="ECO:0000313" key="1">
    <source>
        <dbReference type="EMBL" id="KRL53493.1"/>
    </source>
</evidence>
<dbReference type="PANTHER" id="PTHR33221">
    <property type="entry name" value="WINGED HELIX-TURN-HELIX TRANSCRIPTIONAL REGULATOR, RRF2 FAMILY"/>
    <property type="match status" value="1"/>
</dbReference>
<dbReference type="InterPro" id="IPR000944">
    <property type="entry name" value="Tscrpt_reg_Rrf2"/>
</dbReference>
<dbReference type="Pfam" id="PF02082">
    <property type="entry name" value="Rrf2"/>
    <property type="match status" value="1"/>
</dbReference>
<keyword evidence="2" id="KW-1185">Reference proteome</keyword>
<dbReference type="PROSITE" id="PS51197">
    <property type="entry name" value="HTH_RRF2_2"/>
    <property type="match status" value="1"/>
</dbReference>
<evidence type="ECO:0000313" key="2">
    <source>
        <dbReference type="Proteomes" id="UP000051999"/>
    </source>
</evidence>
<dbReference type="OrthoDB" id="213028at2"/>
<dbReference type="eggNOG" id="COG1959">
    <property type="taxonomic scope" value="Bacteria"/>
</dbReference>
<proteinExistence type="predicted"/>
<dbReference type="PANTHER" id="PTHR33221:SF15">
    <property type="entry name" value="HTH-TYPE TRANSCRIPTIONAL REGULATOR YWGB-RELATED"/>
    <property type="match status" value="1"/>
</dbReference>
<dbReference type="AlphaFoldDB" id="A0A0R1RGZ8"/>
<dbReference type="GO" id="GO:0005829">
    <property type="term" value="C:cytosol"/>
    <property type="evidence" value="ECO:0007669"/>
    <property type="project" value="TreeGrafter"/>
</dbReference>
<dbReference type="EMBL" id="AZFF01000018">
    <property type="protein sequence ID" value="KRL53493.1"/>
    <property type="molecule type" value="Genomic_DNA"/>
</dbReference>
<dbReference type="InterPro" id="IPR036390">
    <property type="entry name" value="WH_DNA-bd_sf"/>
</dbReference>
<protein>
    <submittedName>
        <fullName evidence="1">Transcriptional regulator</fullName>
    </submittedName>
</protein>
<organism evidence="1 2">
    <name type="scientific">Furfurilactobacillus rossiae DSM 15814</name>
    <dbReference type="NCBI Taxonomy" id="1114972"/>
    <lineage>
        <taxon>Bacteria</taxon>
        <taxon>Bacillati</taxon>
        <taxon>Bacillota</taxon>
        <taxon>Bacilli</taxon>
        <taxon>Lactobacillales</taxon>
        <taxon>Lactobacillaceae</taxon>
        <taxon>Furfurilactobacillus</taxon>
    </lineage>
</organism>
<dbReference type="Proteomes" id="UP000051999">
    <property type="component" value="Unassembled WGS sequence"/>
</dbReference>
<name>A0A0R1RGZ8_9LACO</name>
<gene>
    <name evidence="1" type="ORF">FD35_GL001029</name>
</gene>
<dbReference type="Gene3D" id="1.10.10.10">
    <property type="entry name" value="Winged helix-like DNA-binding domain superfamily/Winged helix DNA-binding domain"/>
    <property type="match status" value="1"/>
</dbReference>
<dbReference type="PATRIC" id="fig|1114972.6.peg.1042"/>